<comment type="caution">
    <text evidence="4">The sequence shown here is derived from an EMBL/GenBank/DDBJ whole genome shotgun (WGS) entry which is preliminary data.</text>
</comment>
<evidence type="ECO:0000313" key="4">
    <source>
        <dbReference type="EMBL" id="NKE69156.1"/>
    </source>
</evidence>
<keyword evidence="2" id="KW-0812">Transmembrane</keyword>
<dbReference type="RefSeq" id="WP_168057466.1">
    <property type="nucleotide sequence ID" value="NZ_VTOW01000001.1"/>
</dbReference>
<proteinExistence type="predicted"/>
<gene>
    <name evidence="4" type="ORF">MNODULE_00105</name>
</gene>
<dbReference type="InterPro" id="IPR036681">
    <property type="entry name" value="PgpA-like_sf"/>
</dbReference>
<keyword evidence="2" id="KW-0472">Membrane</keyword>
<feature type="transmembrane region" description="Helical" evidence="2">
    <location>
        <begin position="69"/>
        <end position="89"/>
    </location>
</feature>
<evidence type="ECO:0000259" key="3">
    <source>
        <dbReference type="Pfam" id="PF04608"/>
    </source>
</evidence>
<dbReference type="CDD" id="cd06971">
    <property type="entry name" value="PgpA"/>
    <property type="match status" value="1"/>
</dbReference>
<dbReference type="AlphaFoldDB" id="A0A7X6I990"/>
<dbReference type="EMBL" id="VTOW01000001">
    <property type="protein sequence ID" value="NKE69156.1"/>
    <property type="molecule type" value="Genomic_DNA"/>
</dbReference>
<evidence type="ECO:0000256" key="2">
    <source>
        <dbReference type="SAM" id="Phobius"/>
    </source>
</evidence>
<feature type="domain" description="YutG/PgpA" evidence="3">
    <location>
        <begin position="34"/>
        <end position="171"/>
    </location>
</feature>
<dbReference type="Proteomes" id="UP000534783">
    <property type="component" value="Unassembled WGS sequence"/>
</dbReference>
<dbReference type="InterPro" id="IPR026037">
    <property type="entry name" value="PgpA"/>
</dbReference>
<accession>A0A7X6I990</accession>
<feature type="transmembrane region" description="Helical" evidence="2">
    <location>
        <begin position="158"/>
        <end position="175"/>
    </location>
</feature>
<feature type="compositionally biased region" description="Basic and acidic residues" evidence="1">
    <location>
        <begin position="1"/>
        <end position="24"/>
    </location>
</feature>
<feature type="transmembrane region" description="Helical" evidence="2">
    <location>
        <begin position="101"/>
        <end position="124"/>
    </location>
</feature>
<dbReference type="InterPro" id="IPR007686">
    <property type="entry name" value="YutG/PgpA"/>
</dbReference>
<name>A0A7X6I990_9BACT</name>
<dbReference type="Pfam" id="PF04608">
    <property type="entry name" value="PgpA"/>
    <property type="match status" value="1"/>
</dbReference>
<organism evidence="4 5">
    <name type="scientific">Candidatus Manganitrophus noduliformans</name>
    <dbReference type="NCBI Taxonomy" id="2606439"/>
    <lineage>
        <taxon>Bacteria</taxon>
        <taxon>Pseudomonadati</taxon>
        <taxon>Nitrospirota</taxon>
        <taxon>Nitrospiria</taxon>
        <taxon>Candidatus Troglogloeales</taxon>
        <taxon>Candidatus Manganitrophaceae</taxon>
        <taxon>Candidatus Manganitrophus</taxon>
    </lineage>
</organism>
<keyword evidence="5" id="KW-1185">Reference proteome</keyword>
<dbReference type="PIRSF" id="PIRSF006162">
    <property type="entry name" value="PgpA"/>
    <property type="match status" value="1"/>
</dbReference>
<evidence type="ECO:0000313" key="5">
    <source>
        <dbReference type="Proteomes" id="UP000534783"/>
    </source>
</evidence>
<dbReference type="GO" id="GO:0008962">
    <property type="term" value="F:phosphatidylglycerophosphatase activity"/>
    <property type="evidence" value="ECO:0007669"/>
    <property type="project" value="InterPro"/>
</dbReference>
<protein>
    <submittedName>
        <fullName evidence="4">Phosphatidylglycerophosphatase A</fullName>
    </submittedName>
</protein>
<dbReference type="PANTHER" id="PTHR36305:SF1">
    <property type="entry name" value="PHOSPHATIDYLGLYCEROPHOSPHATASE A"/>
    <property type="match status" value="1"/>
</dbReference>
<feature type="region of interest" description="Disordered" evidence="1">
    <location>
        <begin position="1"/>
        <end position="25"/>
    </location>
</feature>
<sequence>MKTKQKEARSEQDPFSKTDEKASDRAPSPKWARWIATGFGVGYFPLMPGTLGSLLGFCFFLALRSLPPVLYLFTLIAFIFLGVHTAGLSEPFFQKKDASEIVIDEIVTMMGVLFLIPPSVGWWFAGLLAFRVFDIFKPPPCQQFERLPGGWGVMADDLLAGAYAVVFIQLIALILNH</sequence>
<reference evidence="4 5" key="1">
    <citation type="journal article" date="2020" name="Nature">
        <title>Bacterial chemolithoautotrophy via manganese oxidation.</title>
        <authorList>
            <person name="Yu H."/>
            <person name="Leadbetter J.R."/>
        </authorList>
    </citation>
    <scope>NUCLEOTIDE SEQUENCE [LARGE SCALE GENOMIC DNA]</scope>
    <source>
        <strain evidence="4 5">Mn-1</strain>
    </source>
</reference>
<evidence type="ECO:0000256" key="1">
    <source>
        <dbReference type="SAM" id="MobiDB-lite"/>
    </source>
</evidence>
<keyword evidence="2" id="KW-1133">Transmembrane helix</keyword>
<feature type="transmembrane region" description="Helical" evidence="2">
    <location>
        <begin position="34"/>
        <end position="63"/>
    </location>
</feature>
<dbReference type="GO" id="GO:0006629">
    <property type="term" value="P:lipid metabolic process"/>
    <property type="evidence" value="ECO:0007669"/>
    <property type="project" value="InterPro"/>
</dbReference>
<dbReference type="SUPFAM" id="SSF101307">
    <property type="entry name" value="YutG-like"/>
    <property type="match status" value="1"/>
</dbReference>
<dbReference type="PANTHER" id="PTHR36305">
    <property type="entry name" value="PHOSPHATIDYLGLYCEROPHOSPHATASE A"/>
    <property type="match status" value="1"/>
</dbReference>